<keyword evidence="3" id="KW-1185">Reference proteome</keyword>
<dbReference type="EMBL" id="CP058595">
    <property type="protein sequence ID" value="QLG46626.1"/>
    <property type="molecule type" value="Genomic_DNA"/>
</dbReference>
<dbReference type="GO" id="GO:0008236">
    <property type="term" value="F:serine-type peptidase activity"/>
    <property type="evidence" value="ECO:0007669"/>
    <property type="project" value="InterPro"/>
</dbReference>
<organism evidence="2 3">
    <name type="scientific">Costertonia aggregata</name>
    <dbReference type="NCBI Taxonomy" id="343403"/>
    <lineage>
        <taxon>Bacteria</taxon>
        <taxon>Pseudomonadati</taxon>
        <taxon>Bacteroidota</taxon>
        <taxon>Flavobacteriia</taxon>
        <taxon>Flavobacteriales</taxon>
        <taxon>Flavobacteriaceae</taxon>
        <taxon>Costertonia</taxon>
    </lineage>
</organism>
<dbReference type="Gene3D" id="3.90.226.10">
    <property type="entry name" value="2-enoyl-CoA Hydratase, Chain A, domain 1"/>
    <property type="match status" value="1"/>
</dbReference>
<evidence type="ECO:0000259" key="1">
    <source>
        <dbReference type="Pfam" id="PF03572"/>
    </source>
</evidence>
<name>A0A7H9AT67_9FLAO</name>
<dbReference type="RefSeq" id="WP_179242905.1">
    <property type="nucleotide sequence ID" value="NZ_CP058595.1"/>
</dbReference>
<dbReference type="Pfam" id="PF03572">
    <property type="entry name" value="Peptidase_S41"/>
    <property type="match status" value="1"/>
</dbReference>
<dbReference type="AlphaFoldDB" id="A0A7H9AT67"/>
<dbReference type="InterPro" id="IPR029045">
    <property type="entry name" value="ClpP/crotonase-like_dom_sf"/>
</dbReference>
<reference evidence="2 3" key="1">
    <citation type="journal article" date="2006" name="Int. J. Syst. Evol. Microbiol.">
        <title>Costertonia aggregata gen. nov., sp. nov., a mesophilic marine bacterium of the family Flavobacteriaceae, isolated from a mature biofilm.</title>
        <authorList>
            <person name="Kwon K.K."/>
            <person name="Lee Y.K."/>
            <person name="Lee H.K."/>
        </authorList>
    </citation>
    <scope>NUCLEOTIDE SEQUENCE [LARGE SCALE GENOMIC DNA]</scope>
    <source>
        <strain evidence="2 3">KCCM 42265</strain>
    </source>
</reference>
<accession>A0A7H9AT67</accession>
<dbReference type="SUPFAM" id="SSF52096">
    <property type="entry name" value="ClpP/crotonase"/>
    <property type="match status" value="1"/>
</dbReference>
<protein>
    <submittedName>
        <fullName evidence="2">Peptidase S41</fullName>
    </submittedName>
</protein>
<gene>
    <name evidence="2" type="ORF">HYG79_15125</name>
</gene>
<proteinExistence type="predicted"/>
<evidence type="ECO:0000313" key="3">
    <source>
        <dbReference type="Proteomes" id="UP000509302"/>
    </source>
</evidence>
<dbReference type="KEGG" id="cagg:HYG79_15125"/>
<dbReference type="PROSITE" id="PS51257">
    <property type="entry name" value="PROKAR_LIPOPROTEIN"/>
    <property type="match status" value="1"/>
</dbReference>
<sequence length="321" mass="35356">MNRIKLFFIVILGVFASCGSDENDIPPANTKVVSFLNEVVDIMETYSINRNTIDWNDFRSKVLERGSRAESISQTEEALRLALVLLGDNHSSIRKQNGFFISESNVRCRPLPLETVVTPDNIGYIRVASFSGTDMEAVVSFAERLQETIRIRDSKDITGWIVDLRNNTGGNMWPMLVGIGPILGEGIVGHFIGPDNFIQEWSFLDGVAMLDSNIMVQVSENYKLFNPNPKVAVLLNKAVISSGEAIAISFIGRENTMSFGAETCGLSTANAGFELSNGWFLALTTSDMADREQNVFGGPIVPDMLSSEKAIIRNAIVYLND</sequence>
<dbReference type="InterPro" id="IPR005151">
    <property type="entry name" value="Tail-specific_protease"/>
</dbReference>
<dbReference type="Proteomes" id="UP000509302">
    <property type="component" value="Chromosome"/>
</dbReference>
<feature type="domain" description="Tail specific protease" evidence="1">
    <location>
        <begin position="121"/>
        <end position="304"/>
    </location>
</feature>
<evidence type="ECO:0000313" key="2">
    <source>
        <dbReference type="EMBL" id="QLG46626.1"/>
    </source>
</evidence>
<dbReference type="GO" id="GO:0006508">
    <property type="term" value="P:proteolysis"/>
    <property type="evidence" value="ECO:0007669"/>
    <property type="project" value="InterPro"/>
</dbReference>